<feature type="non-terminal residue" evidence="3">
    <location>
        <position position="149"/>
    </location>
</feature>
<dbReference type="Gene3D" id="2.60.120.10">
    <property type="entry name" value="Jelly Rolls"/>
    <property type="match status" value="1"/>
</dbReference>
<organism evidence="2 3">
    <name type="scientific">Limulus polyphemus</name>
    <name type="common">Atlantic horseshoe crab</name>
    <dbReference type="NCBI Taxonomy" id="6850"/>
    <lineage>
        <taxon>Eukaryota</taxon>
        <taxon>Metazoa</taxon>
        <taxon>Ecdysozoa</taxon>
        <taxon>Arthropoda</taxon>
        <taxon>Chelicerata</taxon>
        <taxon>Merostomata</taxon>
        <taxon>Xiphosura</taxon>
        <taxon>Limulidae</taxon>
        <taxon>Limulus</taxon>
    </lineage>
</organism>
<feature type="domain" description="Cyclic nucleotide-binding" evidence="1">
    <location>
        <begin position="27"/>
        <end position="127"/>
    </location>
</feature>
<gene>
    <name evidence="3" type="primary">LOC111084166</name>
</gene>
<dbReference type="CDD" id="cd00038">
    <property type="entry name" value="CAP_ED"/>
    <property type="match status" value="1"/>
</dbReference>
<evidence type="ECO:0000313" key="3">
    <source>
        <dbReference type="RefSeq" id="XP_022236660.1"/>
    </source>
</evidence>
<reference evidence="3" key="1">
    <citation type="submission" date="2025-08" db="UniProtKB">
        <authorList>
            <consortium name="RefSeq"/>
        </authorList>
    </citation>
    <scope>IDENTIFICATION</scope>
    <source>
        <tissue evidence="3">Muscle</tissue>
    </source>
</reference>
<keyword evidence="2" id="KW-1185">Reference proteome</keyword>
<dbReference type="Proteomes" id="UP000694941">
    <property type="component" value="Unplaced"/>
</dbReference>
<evidence type="ECO:0000259" key="1">
    <source>
        <dbReference type="PROSITE" id="PS50042"/>
    </source>
</evidence>
<dbReference type="PANTHER" id="PTHR10217:SF548">
    <property type="entry name" value="GH12235P"/>
    <property type="match status" value="1"/>
</dbReference>
<protein>
    <submittedName>
        <fullName evidence="3">Potassium voltage-gated channel unc-103-like</fullName>
    </submittedName>
</protein>
<dbReference type="PRINTS" id="PR01470">
    <property type="entry name" value="ERGCHANNEL"/>
</dbReference>
<dbReference type="SUPFAM" id="SSF51206">
    <property type="entry name" value="cAMP-binding domain-like"/>
    <property type="match status" value="1"/>
</dbReference>
<dbReference type="InterPro" id="IPR000595">
    <property type="entry name" value="cNMP-bd_dom"/>
</dbReference>
<accession>A0ABM1RZ55</accession>
<dbReference type="InterPro" id="IPR018490">
    <property type="entry name" value="cNMP-bd_dom_sf"/>
</dbReference>
<dbReference type="InterPro" id="IPR050818">
    <property type="entry name" value="KCNH_animal-type"/>
</dbReference>
<sequence length="149" mass="16666">VLKGFPECLQADICLHLNRNLLENTSAFKGAPPGCLRALSMKFKTTHAPSGDNLVHRGDVLTALFFISRGTIEILKDNVVMAILGKDDVFGENPCSYSTVGKSSCKVRALTYCDLHKIFRDDLLDVLQMYPEFFETFSSNLEITFNLRD</sequence>
<dbReference type="GeneID" id="111084166"/>
<dbReference type="SMART" id="SM00100">
    <property type="entry name" value="cNMP"/>
    <property type="match status" value="1"/>
</dbReference>
<dbReference type="PANTHER" id="PTHR10217">
    <property type="entry name" value="VOLTAGE AND LIGAND GATED POTASSIUM CHANNEL"/>
    <property type="match status" value="1"/>
</dbReference>
<dbReference type="PROSITE" id="PS50042">
    <property type="entry name" value="CNMP_BINDING_3"/>
    <property type="match status" value="1"/>
</dbReference>
<dbReference type="InterPro" id="IPR003967">
    <property type="entry name" value="K_chnl_volt-dep_ERG"/>
</dbReference>
<name>A0ABM1RZ55_LIMPO</name>
<evidence type="ECO:0000313" key="2">
    <source>
        <dbReference type="Proteomes" id="UP000694941"/>
    </source>
</evidence>
<feature type="non-terminal residue" evidence="3">
    <location>
        <position position="1"/>
    </location>
</feature>
<proteinExistence type="predicted"/>
<dbReference type="InterPro" id="IPR014710">
    <property type="entry name" value="RmlC-like_jellyroll"/>
</dbReference>
<dbReference type="Pfam" id="PF00027">
    <property type="entry name" value="cNMP_binding"/>
    <property type="match status" value="1"/>
</dbReference>
<dbReference type="RefSeq" id="XP_022236660.1">
    <property type="nucleotide sequence ID" value="XM_022380952.1"/>
</dbReference>